<keyword evidence="2" id="KW-1185">Reference proteome</keyword>
<dbReference type="HOGENOM" id="CLU_2194538_0_0_4"/>
<sequence>MQPTSSFVGQLAPGQTMHLSLRRGARVLPVEGSARVFRQVWLAERIVSLQVCAKADALYEADAAGWIQIQAAPHGPAVRFKVVDAPGLRQRWAALWCRLPSAVLAKPF</sequence>
<dbReference type="KEGG" id="pna:Pnap_3430"/>
<proteinExistence type="predicted"/>
<evidence type="ECO:0000313" key="1">
    <source>
        <dbReference type="EMBL" id="ABM38727.1"/>
    </source>
</evidence>
<dbReference type="RefSeq" id="WP_011802798.1">
    <property type="nucleotide sequence ID" value="NC_008781.1"/>
</dbReference>
<accession>A1VSU9</accession>
<organism evidence="1 2">
    <name type="scientific">Polaromonas naphthalenivorans (strain CJ2)</name>
    <dbReference type="NCBI Taxonomy" id="365044"/>
    <lineage>
        <taxon>Bacteria</taxon>
        <taxon>Pseudomonadati</taxon>
        <taxon>Pseudomonadota</taxon>
        <taxon>Betaproteobacteria</taxon>
        <taxon>Burkholderiales</taxon>
        <taxon>Comamonadaceae</taxon>
        <taxon>Polaromonas</taxon>
    </lineage>
</organism>
<dbReference type="EMBL" id="CP000529">
    <property type="protein sequence ID" value="ABM38727.1"/>
    <property type="molecule type" value="Genomic_DNA"/>
</dbReference>
<gene>
    <name evidence="1" type="ordered locus">Pnap_3430</name>
</gene>
<dbReference type="AlphaFoldDB" id="A1VSU9"/>
<protein>
    <submittedName>
        <fullName evidence="1">Uncharacterized protein</fullName>
    </submittedName>
</protein>
<dbReference type="STRING" id="365044.Pnap_3430"/>
<evidence type="ECO:0000313" key="2">
    <source>
        <dbReference type="Proteomes" id="UP000000644"/>
    </source>
</evidence>
<reference evidence="2" key="1">
    <citation type="journal article" date="2009" name="Environ. Microbiol.">
        <title>The genome of Polaromonas naphthalenivorans strain CJ2, isolated from coal tar-contaminated sediment, reveals physiological and metabolic versatility and evolution through extensive horizontal gene transfer.</title>
        <authorList>
            <person name="Yagi J.M."/>
            <person name="Sims D."/>
            <person name="Brettin T."/>
            <person name="Bruce D."/>
            <person name="Madsen E.L."/>
        </authorList>
    </citation>
    <scope>NUCLEOTIDE SEQUENCE [LARGE SCALE GENOMIC DNA]</scope>
    <source>
        <strain evidence="2">CJ2</strain>
    </source>
</reference>
<name>A1VSU9_POLNA</name>
<dbReference type="Proteomes" id="UP000000644">
    <property type="component" value="Chromosome"/>
</dbReference>